<proteinExistence type="predicted"/>
<dbReference type="eggNOG" id="ENOG5033BJV">
    <property type="taxonomic scope" value="Bacteria"/>
</dbReference>
<organism evidence="1 2">
    <name type="scientific">Rhodopseudomonas palustris (strain HaA2)</name>
    <dbReference type="NCBI Taxonomy" id="316058"/>
    <lineage>
        <taxon>Bacteria</taxon>
        <taxon>Pseudomonadati</taxon>
        <taxon>Pseudomonadota</taxon>
        <taxon>Alphaproteobacteria</taxon>
        <taxon>Hyphomicrobiales</taxon>
        <taxon>Nitrobacteraceae</taxon>
        <taxon>Rhodopseudomonas</taxon>
    </lineage>
</organism>
<dbReference type="HOGENOM" id="CLU_172362_0_0_5"/>
<dbReference type="STRING" id="316058.RPB_2086"/>
<dbReference type="EMBL" id="CP000250">
    <property type="protein sequence ID" value="ABD06792.1"/>
    <property type="molecule type" value="Genomic_DNA"/>
</dbReference>
<dbReference type="KEGG" id="rpb:RPB_2086"/>
<evidence type="ECO:0000313" key="1">
    <source>
        <dbReference type="EMBL" id="ABD06792.1"/>
    </source>
</evidence>
<name>Q2IYB8_RHOP2</name>
<reference evidence="1 2" key="1">
    <citation type="submission" date="2006-01" db="EMBL/GenBank/DDBJ databases">
        <title>Complete sequence of Rhodopseudomonas palustris HaA2.</title>
        <authorList>
            <consortium name="US DOE Joint Genome Institute"/>
            <person name="Copeland A."/>
            <person name="Lucas S."/>
            <person name="Lapidus A."/>
            <person name="Barry K."/>
            <person name="Detter J.C."/>
            <person name="Glavina T."/>
            <person name="Hammon N."/>
            <person name="Israni S."/>
            <person name="Pitluck S."/>
            <person name="Chain P."/>
            <person name="Malfatti S."/>
            <person name="Shin M."/>
            <person name="Vergez L."/>
            <person name="Schmutz J."/>
            <person name="Larimer F."/>
            <person name="Land M."/>
            <person name="Hauser L."/>
            <person name="Pelletier D.A."/>
            <person name="Kyrpides N."/>
            <person name="Anderson I."/>
            <person name="Oda Y."/>
            <person name="Harwood C.S."/>
            <person name="Richardson P."/>
        </authorList>
    </citation>
    <scope>NUCLEOTIDE SEQUENCE [LARGE SCALE GENOMIC DNA]</scope>
    <source>
        <strain evidence="1 2">HaA2</strain>
    </source>
</reference>
<sequence length="82" mass="8424">MADLTYYVALPFAAADDGVVPGEPAECQSASAAIRRAEVLARTSGNAGAVAFSRTGDPLIGEFHDAVLLKAFGDVPSDLSEL</sequence>
<gene>
    <name evidence="1" type="ordered locus">RPB_2086</name>
</gene>
<dbReference type="Proteomes" id="UP000008809">
    <property type="component" value="Chromosome"/>
</dbReference>
<dbReference type="OrthoDB" id="7220707at2"/>
<evidence type="ECO:0000313" key="2">
    <source>
        <dbReference type="Proteomes" id="UP000008809"/>
    </source>
</evidence>
<dbReference type="RefSeq" id="WP_011440980.1">
    <property type="nucleotide sequence ID" value="NC_007778.1"/>
</dbReference>
<keyword evidence="2" id="KW-1185">Reference proteome</keyword>
<accession>Q2IYB8</accession>
<protein>
    <submittedName>
        <fullName evidence="1">Uncharacterized protein</fullName>
    </submittedName>
</protein>
<dbReference type="AlphaFoldDB" id="Q2IYB8"/>